<dbReference type="Gene3D" id="3.30.420.10">
    <property type="entry name" value="Ribonuclease H-like superfamily/Ribonuclease H"/>
    <property type="match status" value="1"/>
</dbReference>
<reference evidence="2 3" key="1">
    <citation type="journal article" date="2021" name="Plant Biotechnol. J.">
        <title>Multi-omics assisted identification of the key and species-specific regulatory components of drought-tolerant mechanisms in Gossypium stocksii.</title>
        <authorList>
            <person name="Yu D."/>
            <person name="Ke L."/>
            <person name="Zhang D."/>
            <person name="Wu Y."/>
            <person name="Sun Y."/>
            <person name="Mei J."/>
            <person name="Sun J."/>
            <person name="Sun Y."/>
        </authorList>
    </citation>
    <scope>NUCLEOTIDE SEQUENCE [LARGE SCALE GENOMIC DNA]</scope>
    <source>
        <strain evidence="3">cv. E1</strain>
        <tissue evidence="2">Leaf</tissue>
    </source>
</reference>
<dbReference type="Pfam" id="PF13456">
    <property type="entry name" value="RVT_3"/>
    <property type="match status" value="1"/>
</dbReference>
<dbReference type="GO" id="GO:0003676">
    <property type="term" value="F:nucleic acid binding"/>
    <property type="evidence" value="ECO:0007669"/>
    <property type="project" value="InterPro"/>
</dbReference>
<dbReference type="InterPro" id="IPR002156">
    <property type="entry name" value="RNaseH_domain"/>
</dbReference>
<evidence type="ECO:0000313" key="2">
    <source>
        <dbReference type="EMBL" id="KAH1105696.1"/>
    </source>
</evidence>
<protein>
    <recommendedName>
        <fullName evidence="1">RNase H type-1 domain-containing protein</fullName>
    </recommendedName>
</protein>
<accession>A0A9D3VY60</accession>
<dbReference type="Proteomes" id="UP000828251">
    <property type="component" value="Unassembled WGS sequence"/>
</dbReference>
<sequence length="80" mass="9233">MKFNKLEILKDSKNVIKKCQKAKIDKSNIGVIIRDIQQKKGRFQEITFHFIPRTENILAHILAKEALKRGVSQYLLGSLP</sequence>
<comment type="caution">
    <text evidence="2">The sequence shown here is derived from an EMBL/GenBank/DDBJ whole genome shotgun (WGS) entry which is preliminary data.</text>
</comment>
<dbReference type="InterPro" id="IPR036397">
    <property type="entry name" value="RNaseH_sf"/>
</dbReference>
<feature type="domain" description="RNase H type-1" evidence="1">
    <location>
        <begin position="2"/>
        <end position="66"/>
    </location>
</feature>
<evidence type="ECO:0000259" key="1">
    <source>
        <dbReference type="Pfam" id="PF13456"/>
    </source>
</evidence>
<dbReference type="InterPro" id="IPR012337">
    <property type="entry name" value="RNaseH-like_sf"/>
</dbReference>
<dbReference type="OrthoDB" id="989806at2759"/>
<gene>
    <name evidence="2" type="ORF">J1N35_009464</name>
</gene>
<dbReference type="InterPro" id="IPR044730">
    <property type="entry name" value="RNase_H-like_dom_plant"/>
</dbReference>
<evidence type="ECO:0000313" key="3">
    <source>
        <dbReference type="Proteomes" id="UP000828251"/>
    </source>
</evidence>
<organism evidence="2 3">
    <name type="scientific">Gossypium stocksii</name>
    <dbReference type="NCBI Taxonomy" id="47602"/>
    <lineage>
        <taxon>Eukaryota</taxon>
        <taxon>Viridiplantae</taxon>
        <taxon>Streptophyta</taxon>
        <taxon>Embryophyta</taxon>
        <taxon>Tracheophyta</taxon>
        <taxon>Spermatophyta</taxon>
        <taxon>Magnoliopsida</taxon>
        <taxon>eudicotyledons</taxon>
        <taxon>Gunneridae</taxon>
        <taxon>Pentapetalae</taxon>
        <taxon>rosids</taxon>
        <taxon>malvids</taxon>
        <taxon>Malvales</taxon>
        <taxon>Malvaceae</taxon>
        <taxon>Malvoideae</taxon>
        <taxon>Gossypium</taxon>
    </lineage>
</organism>
<dbReference type="GO" id="GO:0004523">
    <property type="term" value="F:RNA-DNA hybrid ribonuclease activity"/>
    <property type="evidence" value="ECO:0007669"/>
    <property type="project" value="InterPro"/>
</dbReference>
<dbReference type="CDD" id="cd06222">
    <property type="entry name" value="RNase_H_like"/>
    <property type="match status" value="1"/>
</dbReference>
<dbReference type="AlphaFoldDB" id="A0A9D3VY60"/>
<dbReference type="SUPFAM" id="SSF53098">
    <property type="entry name" value="Ribonuclease H-like"/>
    <property type="match status" value="1"/>
</dbReference>
<dbReference type="EMBL" id="JAIQCV010000004">
    <property type="protein sequence ID" value="KAH1105696.1"/>
    <property type="molecule type" value="Genomic_DNA"/>
</dbReference>
<keyword evidence="3" id="KW-1185">Reference proteome</keyword>
<name>A0A9D3VY60_9ROSI</name>
<proteinExistence type="predicted"/>